<name>A0ABQ6CVD4_9HYPH</name>
<dbReference type="Proteomes" id="UP001156882">
    <property type="component" value="Unassembled WGS sequence"/>
</dbReference>
<dbReference type="Gene3D" id="3.90.280.10">
    <property type="entry name" value="PEBP-like"/>
    <property type="match status" value="1"/>
</dbReference>
<accession>A0ABQ6CVD4</accession>
<evidence type="ECO:0000313" key="2">
    <source>
        <dbReference type="EMBL" id="GLS24080.1"/>
    </source>
</evidence>
<sequence>MKAIFPAVATACLLAAPAFGFELTSPDLGDGATLKAAQVSNVFGCSGGNRSPALAWKNAPAGTKSFVVTLYDPDAPTGSGWWHWTVFDIPATVTSLPGGAGGPGGEGLPKGALQGANDAGMPAFMGACPPPGPAHRYVVTVTALKVDRLGLDSKASGAMIGFLTHVNALASASITATYGR</sequence>
<dbReference type="PANTHER" id="PTHR30289:SF1">
    <property type="entry name" value="PEBP (PHOSPHATIDYLETHANOLAMINE-BINDING PROTEIN) FAMILY PROTEIN"/>
    <property type="match status" value="1"/>
</dbReference>
<dbReference type="InterPro" id="IPR036610">
    <property type="entry name" value="PEBP-like_sf"/>
</dbReference>
<dbReference type="InterPro" id="IPR008914">
    <property type="entry name" value="PEBP"/>
</dbReference>
<dbReference type="NCBIfam" id="TIGR00481">
    <property type="entry name" value="YbhB/YbcL family Raf kinase inhibitor-like protein"/>
    <property type="match status" value="1"/>
</dbReference>
<keyword evidence="2" id="KW-0649">Protein kinase inhibitor</keyword>
<dbReference type="PANTHER" id="PTHR30289">
    <property type="entry name" value="UNCHARACTERIZED PROTEIN YBCL-RELATED"/>
    <property type="match status" value="1"/>
</dbReference>
<keyword evidence="1" id="KW-0732">Signal</keyword>
<dbReference type="EMBL" id="BSPC01000096">
    <property type="protein sequence ID" value="GLS24080.1"/>
    <property type="molecule type" value="Genomic_DNA"/>
</dbReference>
<dbReference type="CDD" id="cd00865">
    <property type="entry name" value="PEBP_bact_arch"/>
    <property type="match status" value="1"/>
</dbReference>
<dbReference type="SUPFAM" id="SSF49777">
    <property type="entry name" value="PEBP-like"/>
    <property type="match status" value="1"/>
</dbReference>
<keyword evidence="3" id="KW-1185">Reference proteome</keyword>
<organism evidence="2 3">
    <name type="scientific">Labrys miyagiensis</name>
    <dbReference type="NCBI Taxonomy" id="346912"/>
    <lineage>
        <taxon>Bacteria</taxon>
        <taxon>Pseudomonadati</taxon>
        <taxon>Pseudomonadota</taxon>
        <taxon>Alphaproteobacteria</taxon>
        <taxon>Hyphomicrobiales</taxon>
        <taxon>Xanthobacteraceae</taxon>
        <taxon>Labrys</taxon>
    </lineage>
</organism>
<evidence type="ECO:0000313" key="3">
    <source>
        <dbReference type="Proteomes" id="UP001156882"/>
    </source>
</evidence>
<protein>
    <submittedName>
        <fullName evidence="2">Kinase inhibitor</fullName>
    </submittedName>
</protein>
<comment type="caution">
    <text evidence="2">The sequence shown here is derived from an EMBL/GenBank/DDBJ whole genome shotgun (WGS) entry which is preliminary data.</text>
</comment>
<dbReference type="InterPro" id="IPR005247">
    <property type="entry name" value="YbhB_YbcL/LppC-like"/>
</dbReference>
<dbReference type="GO" id="GO:0004860">
    <property type="term" value="F:protein kinase inhibitor activity"/>
    <property type="evidence" value="ECO:0007669"/>
    <property type="project" value="UniProtKB-KW"/>
</dbReference>
<proteinExistence type="predicted"/>
<reference evidence="3" key="1">
    <citation type="journal article" date="2019" name="Int. J. Syst. Evol. Microbiol.">
        <title>The Global Catalogue of Microorganisms (GCM) 10K type strain sequencing project: providing services to taxonomists for standard genome sequencing and annotation.</title>
        <authorList>
            <consortium name="The Broad Institute Genomics Platform"/>
            <consortium name="The Broad Institute Genome Sequencing Center for Infectious Disease"/>
            <person name="Wu L."/>
            <person name="Ma J."/>
        </authorList>
    </citation>
    <scope>NUCLEOTIDE SEQUENCE [LARGE SCALE GENOMIC DNA]</scope>
    <source>
        <strain evidence="3">NBRC 101365</strain>
    </source>
</reference>
<feature type="signal peptide" evidence="1">
    <location>
        <begin position="1"/>
        <end position="20"/>
    </location>
</feature>
<evidence type="ECO:0000256" key="1">
    <source>
        <dbReference type="SAM" id="SignalP"/>
    </source>
</evidence>
<dbReference type="RefSeq" id="WP_284317002.1">
    <property type="nucleotide sequence ID" value="NZ_BSPC01000096.1"/>
</dbReference>
<gene>
    <name evidence="2" type="primary">ybcL_2</name>
    <name evidence="2" type="ORF">GCM10007874_71010</name>
</gene>
<feature type="chain" id="PRO_5045710016" evidence="1">
    <location>
        <begin position="21"/>
        <end position="180"/>
    </location>
</feature>
<dbReference type="Pfam" id="PF01161">
    <property type="entry name" value="PBP"/>
    <property type="match status" value="1"/>
</dbReference>